<name>A0A2H0FDC5_9BACT</name>
<dbReference type="GO" id="GO:0003676">
    <property type="term" value="F:nucleic acid binding"/>
    <property type="evidence" value="ECO:0007669"/>
    <property type="project" value="InterPro"/>
</dbReference>
<protein>
    <recommendedName>
        <fullName evidence="1">Integrase catalytic domain-containing protein</fullName>
    </recommendedName>
</protein>
<proteinExistence type="predicted"/>
<dbReference type="EMBL" id="PCUC01000173">
    <property type="protein sequence ID" value="PIQ04655.1"/>
    <property type="molecule type" value="Genomic_DNA"/>
</dbReference>
<comment type="caution">
    <text evidence="2">The sequence shown here is derived from an EMBL/GenBank/DDBJ whole genome shotgun (WGS) entry which is preliminary data.</text>
</comment>
<evidence type="ECO:0000313" key="2">
    <source>
        <dbReference type="EMBL" id="PIQ04655.1"/>
    </source>
</evidence>
<feature type="domain" description="Integrase catalytic" evidence="1">
    <location>
        <begin position="193"/>
        <end position="353"/>
    </location>
</feature>
<sequence length="373" mass="44837">MKIFYLSPANITQPLFRDDFNIFKRKPIILLDRSIRWRKVAELAGLSDKAKLKLEWIIFYYSLGNKNAFATARHFNISPKTFYKWLNRFVESRERVETLEERSRRPRQVRQWQVSALEQSRIINLRKQYLRWGKRKLKALYQKQFQESISSWKIQRVINRFNLYPEPAKKDKAILKRKRNKLNPKKRIPELKKQNIPWFLFNLDGITIYSNHLKRYIMTAVDYAGKFGFARMYSHKSATSAQDFLLRLKFAVNQPIVNIQTDNGSEFAGVFNHALDEQNITHYFSRPYTPKDNAEVERFNQTLKYEWLQDANFTTDCQRFNESLTDWLIAYNFIRPHETLDYLTPMEYIEKYQNRLAKKQTKLLPMCPAWTID</sequence>
<evidence type="ECO:0000259" key="1">
    <source>
        <dbReference type="PROSITE" id="PS50994"/>
    </source>
</evidence>
<dbReference type="InterPro" id="IPR001584">
    <property type="entry name" value="Integrase_cat-core"/>
</dbReference>
<dbReference type="InterPro" id="IPR012337">
    <property type="entry name" value="RNaseH-like_sf"/>
</dbReference>
<dbReference type="SUPFAM" id="SSF53098">
    <property type="entry name" value="Ribonuclease H-like"/>
    <property type="match status" value="1"/>
</dbReference>
<organism evidence="2 3">
    <name type="scientific">Candidatus Nealsonbacteria bacterium CG18_big_fil_WC_8_21_14_2_50_37_10</name>
    <dbReference type="NCBI Taxonomy" id="1974717"/>
    <lineage>
        <taxon>Bacteria</taxon>
        <taxon>Candidatus Nealsoniibacteriota</taxon>
    </lineage>
</organism>
<dbReference type="Gene3D" id="3.30.420.10">
    <property type="entry name" value="Ribonuclease H-like superfamily/Ribonuclease H"/>
    <property type="match status" value="1"/>
</dbReference>
<dbReference type="Pfam" id="PF13565">
    <property type="entry name" value="HTH_32"/>
    <property type="match status" value="1"/>
</dbReference>
<dbReference type="InterPro" id="IPR036397">
    <property type="entry name" value="RNaseH_sf"/>
</dbReference>
<dbReference type="PANTHER" id="PTHR47515">
    <property type="entry name" value="LOW CALCIUM RESPONSE LOCUS PROTEIN T"/>
    <property type="match status" value="1"/>
</dbReference>
<dbReference type="Proteomes" id="UP000230778">
    <property type="component" value="Unassembled WGS sequence"/>
</dbReference>
<dbReference type="SUPFAM" id="SSF46689">
    <property type="entry name" value="Homeodomain-like"/>
    <property type="match status" value="1"/>
</dbReference>
<reference evidence="2 3" key="1">
    <citation type="submission" date="2017-09" db="EMBL/GenBank/DDBJ databases">
        <title>Depth-based differentiation of microbial function through sediment-hosted aquifers and enrichment of novel symbionts in the deep terrestrial subsurface.</title>
        <authorList>
            <person name="Probst A.J."/>
            <person name="Ladd B."/>
            <person name="Jarett J.K."/>
            <person name="Geller-Mcgrath D.E."/>
            <person name="Sieber C.M."/>
            <person name="Emerson J.B."/>
            <person name="Anantharaman K."/>
            <person name="Thomas B.C."/>
            <person name="Malmstrom R."/>
            <person name="Stieglmeier M."/>
            <person name="Klingl A."/>
            <person name="Woyke T."/>
            <person name="Ryan C.M."/>
            <person name="Banfield J.F."/>
        </authorList>
    </citation>
    <scope>NUCLEOTIDE SEQUENCE [LARGE SCALE GENOMIC DNA]</scope>
    <source>
        <strain evidence="2">CG18_big_fil_WC_8_21_14_2_50_37_10</strain>
    </source>
</reference>
<dbReference type="PROSITE" id="PS50994">
    <property type="entry name" value="INTEGRASE"/>
    <property type="match status" value="1"/>
</dbReference>
<gene>
    <name evidence="2" type="ORF">COW72_03315</name>
</gene>
<accession>A0A2H0FDC5</accession>
<evidence type="ECO:0000313" key="3">
    <source>
        <dbReference type="Proteomes" id="UP000230778"/>
    </source>
</evidence>
<dbReference type="AlphaFoldDB" id="A0A2H0FDC5"/>
<dbReference type="GO" id="GO:0015074">
    <property type="term" value="P:DNA integration"/>
    <property type="evidence" value="ECO:0007669"/>
    <property type="project" value="InterPro"/>
</dbReference>
<dbReference type="PANTHER" id="PTHR47515:SF2">
    <property type="entry name" value="INTEGRASE CORE DOMAIN PROTEIN"/>
    <property type="match status" value="1"/>
</dbReference>
<dbReference type="InterPro" id="IPR009057">
    <property type="entry name" value="Homeodomain-like_sf"/>
</dbReference>
<dbReference type="Pfam" id="PF13683">
    <property type="entry name" value="rve_3"/>
    <property type="match status" value="1"/>
</dbReference>